<keyword evidence="1" id="KW-0175">Coiled coil</keyword>
<comment type="caution">
    <text evidence="3">The sequence shown here is derived from an EMBL/GenBank/DDBJ whole genome shotgun (WGS) entry which is preliminary data.</text>
</comment>
<dbReference type="AlphaFoldDB" id="A0ABD5FKP7"/>
<evidence type="ECO:0000256" key="1">
    <source>
        <dbReference type="SAM" id="Coils"/>
    </source>
</evidence>
<sequence length="118" mass="13368">MPIQLQIIAIFLAIGFLLLTIFLIRKDHAEVRQMNKWLFLSVIMIFGALFPSLGTKIAHSFGITTLTSLALFTLTAFLLFIALTSSIALINTQRQIKTLTQQLSLLKHEINKLKKEKQ</sequence>
<keyword evidence="2" id="KW-0472">Membrane</keyword>
<feature type="transmembrane region" description="Helical" evidence="2">
    <location>
        <begin position="6"/>
        <end position="25"/>
    </location>
</feature>
<feature type="coiled-coil region" evidence="1">
    <location>
        <begin position="89"/>
        <end position="116"/>
    </location>
</feature>
<dbReference type="RefSeq" id="WP_060792198.1">
    <property type="nucleotide sequence ID" value="NZ_BAAAXK010000011.1"/>
</dbReference>
<evidence type="ECO:0000256" key="2">
    <source>
        <dbReference type="SAM" id="Phobius"/>
    </source>
</evidence>
<organism evidence="3 4">
    <name type="scientific">Enterococcus casseliflavus</name>
    <name type="common">Enterococcus flavescens</name>
    <dbReference type="NCBI Taxonomy" id="37734"/>
    <lineage>
        <taxon>Bacteria</taxon>
        <taxon>Bacillati</taxon>
        <taxon>Bacillota</taxon>
        <taxon>Bacilli</taxon>
        <taxon>Lactobacillales</taxon>
        <taxon>Enterococcaceae</taxon>
        <taxon>Enterococcus</taxon>
    </lineage>
</organism>
<dbReference type="Pfam" id="PF10066">
    <property type="entry name" value="DUF2304"/>
    <property type="match status" value="1"/>
</dbReference>
<accession>A0ABD5FKP7</accession>
<dbReference type="InterPro" id="IPR019277">
    <property type="entry name" value="DUF2304"/>
</dbReference>
<feature type="transmembrane region" description="Helical" evidence="2">
    <location>
        <begin position="37"/>
        <end position="54"/>
    </location>
</feature>
<gene>
    <name evidence="3" type="ORF">P7I34_09405</name>
</gene>
<reference evidence="3 4" key="1">
    <citation type="submission" date="2023-03" db="EMBL/GenBank/DDBJ databases">
        <authorList>
            <person name="Shen W."/>
            <person name="Cai J."/>
        </authorList>
    </citation>
    <scope>NUCLEOTIDE SEQUENCE [LARGE SCALE GENOMIC DNA]</scope>
    <source>
        <strain evidence="3 4">B516</strain>
    </source>
</reference>
<proteinExistence type="predicted"/>
<evidence type="ECO:0000313" key="4">
    <source>
        <dbReference type="Proteomes" id="UP001253851"/>
    </source>
</evidence>
<name>A0ABD5FKP7_ENTCA</name>
<evidence type="ECO:0000313" key="3">
    <source>
        <dbReference type="EMBL" id="MDT2982879.1"/>
    </source>
</evidence>
<keyword evidence="2" id="KW-1133">Transmembrane helix</keyword>
<keyword evidence="2" id="KW-0812">Transmembrane</keyword>
<protein>
    <submittedName>
        <fullName evidence="3">DUF2304 domain-containing protein</fullName>
    </submittedName>
</protein>
<dbReference type="Proteomes" id="UP001253851">
    <property type="component" value="Unassembled WGS sequence"/>
</dbReference>
<dbReference type="EMBL" id="JARQDZ010000003">
    <property type="protein sequence ID" value="MDT2982879.1"/>
    <property type="molecule type" value="Genomic_DNA"/>
</dbReference>
<feature type="transmembrane region" description="Helical" evidence="2">
    <location>
        <begin position="66"/>
        <end position="90"/>
    </location>
</feature>